<reference evidence="4 5" key="1">
    <citation type="submission" date="2018-12" db="EMBL/GenBank/DDBJ databases">
        <authorList>
            <consortium name="Pathogen Informatics"/>
        </authorList>
    </citation>
    <scope>NUCLEOTIDE SEQUENCE [LARGE SCALE GENOMIC DNA]</scope>
    <source>
        <strain evidence="4 5">NCTC949</strain>
    </source>
</reference>
<dbReference type="Proteomes" id="UP000271380">
    <property type="component" value="Chromosome"/>
</dbReference>
<feature type="chain" id="PRO_5044236356" evidence="3">
    <location>
        <begin position="25"/>
        <end position="346"/>
    </location>
</feature>
<dbReference type="RefSeq" id="WP_126316635.1">
    <property type="nucleotide sequence ID" value="NZ_LR134377.1"/>
</dbReference>
<feature type="region of interest" description="Disordered" evidence="1">
    <location>
        <begin position="266"/>
        <end position="309"/>
    </location>
</feature>
<sequence length="346" mass="37735">MKKISHLLALSLSASLILSGTAIATTAVGTAYPAIAQAQTSDSMVHGYRINKAADSAKYEPELNALVSVARVRHVIHSASGKEKFDKYYTATEQQRFAHAEAEKACFMAKARVSLSILKMEGNDDARALDLAKVGIDLEESKKALPVLLERKTQLYKEALEAPGPSTSHEALNVTSKIASEGYSRLKDFIDEQSGANPPTNHEVNAYSIVNWVVTEKYLTDSLTHHKTSDEDKKLERIAAAKDSFDKNKVEEAGEKNLTMLTTRFGEIAKPEEKNPHTTTTSPSTSSSSSQAPDPKNPDNSETPEPSEPSNSWLVYLFGALGLAGLLATIWHFVSPMLGHIALPWR</sequence>
<feature type="compositionally biased region" description="Low complexity" evidence="1">
    <location>
        <begin position="278"/>
        <end position="290"/>
    </location>
</feature>
<feature type="signal peptide" evidence="3">
    <location>
        <begin position="1"/>
        <end position="24"/>
    </location>
</feature>
<keyword evidence="2" id="KW-1133">Transmembrane helix</keyword>
<dbReference type="AlphaFoldDB" id="A0AB38VUG3"/>
<evidence type="ECO:0000256" key="3">
    <source>
        <dbReference type="SAM" id="SignalP"/>
    </source>
</evidence>
<dbReference type="EMBL" id="LR134377">
    <property type="protein sequence ID" value="VEH06089.1"/>
    <property type="molecule type" value="Genomic_DNA"/>
</dbReference>
<keyword evidence="2" id="KW-0472">Membrane</keyword>
<evidence type="ECO:0000256" key="2">
    <source>
        <dbReference type="SAM" id="Phobius"/>
    </source>
</evidence>
<evidence type="ECO:0000313" key="4">
    <source>
        <dbReference type="EMBL" id="VEH06089.1"/>
    </source>
</evidence>
<name>A0AB38VUG3_9CORY</name>
<feature type="transmembrane region" description="Helical" evidence="2">
    <location>
        <begin position="313"/>
        <end position="334"/>
    </location>
</feature>
<keyword evidence="2" id="KW-0812">Transmembrane</keyword>
<accession>A0AB38VUG3</accession>
<gene>
    <name evidence="4" type="primary">htaE</name>
    <name evidence="4" type="ORF">NCTC949_00944</name>
</gene>
<feature type="compositionally biased region" description="Low complexity" evidence="1">
    <location>
        <begin position="298"/>
        <end position="309"/>
    </location>
</feature>
<keyword evidence="3" id="KW-0732">Signal</keyword>
<feature type="compositionally biased region" description="Basic and acidic residues" evidence="1">
    <location>
        <begin position="267"/>
        <end position="276"/>
    </location>
</feature>
<proteinExistence type="predicted"/>
<organism evidence="4 5">
    <name type="scientific">Corynebacterium kutscheri</name>
    <dbReference type="NCBI Taxonomy" id="35755"/>
    <lineage>
        <taxon>Bacteria</taxon>
        <taxon>Bacillati</taxon>
        <taxon>Actinomycetota</taxon>
        <taxon>Actinomycetes</taxon>
        <taxon>Mycobacteriales</taxon>
        <taxon>Corynebacteriaceae</taxon>
        <taxon>Corynebacterium</taxon>
    </lineage>
</organism>
<protein>
    <submittedName>
        <fullName evidence="4">Membrane protein</fullName>
    </submittedName>
</protein>
<evidence type="ECO:0000256" key="1">
    <source>
        <dbReference type="SAM" id="MobiDB-lite"/>
    </source>
</evidence>
<evidence type="ECO:0000313" key="5">
    <source>
        <dbReference type="Proteomes" id="UP000271380"/>
    </source>
</evidence>